<keyword evidence="5 6" id="KW-0472">Membrane</keyword>
<protein>
    <submittedName>
        <fullName evidence="7">Putative conjugal transfer protein TrbI</fullName>
    </submittedName>
</protein>
<dbReference type="CDD" id="cd16429">
    <property type="entry name" value="VirB10"/>
    <property type="match status" value="1"/>
</dbReference>
<evidence type="ECO:0000256" key="4">
    <source>
        <dbReference type="ARBA" id="ARBA00022989"/>
    </source>
</evidence>
<proteinExistence type="inferred from homology"/>
<sequence length="408" mass="44046">METGPNSLIMPEDEKITAFKLSRWPLYVVIAVAAVMICVLVWSISFSGKNGSEEAGRKDLDISENGPPLVVAENRGLAAPSLPVGVARQNTPTPSAPAPKEPLIVVQDKPGEADRLRQQELENLRRRRAQAQLDGLTAPLGLKRAQSTQGSGQAVPADATPVRNASSLQMPGMPGMENGYDMAAQKDKEGFFSRSSRDDSWILPHARTAGQRYELKTERVIPAAMITGINSDLPGQIQAQVTQDVYDSATGDHLLIPKGAKLTGSYDSRVIFGQRRVLVAWTRVIYPDGSALSLGAMPGADIGGYAGFADKVNNHYLKIFGNAILMSLITGGMSYAVDSLDSSSGDSNTPTMQQEMGTALASQLGQTSLSLLQRNMNIAPTLEVRPGYEFVIVVTKDIVFDRPYRPYR</sequence>
<organism evidence="7">
    <name type="scientific">uncultured delta proteobacterium</name>
    <dbReference type="NCBI Taxonomy" id="34034"/>
    <lineage>
        <taxon>Bacteria</taxon>
        <taxon>Deltaproteobacteria</taxon>
        <taxon>environmental samples</taxon>
    </lineage>
</organism>
<comment type="similarity">
    <text evidence="2">Belongs to the TrbI/VirB10 family.</text>
</comment>
<dbReference type="EMBL" id="FLUQ01000001">
    <property type="protein sequence ID" value="SBV93099.1"/>
    <property type="molecule type" value="Genomic_DNA"/>
</dbReference>
<dbReference type="AlphaFoldDB" id="A0A212J0Y3"/>
<dbReference type="Gene3D" id="2.40.128.260">
    <property type="entry name" value="Type IV secretion system, VirB10/TraB/TrbI"/>
    <property type="match status" value="1"/>
</dbReference>
<reference evidence="7" key="1">
    <citation type="submission" date="2016-04" db="EMBL/GenBank/DDBJ databases">
        <authorList>
            <person name="Evans L.H."/>
            <person name="Alamgir A."/>
            <person name="Owens N."/>
            <person name="Weber N.D."/>
            <person name="Virtaneva K."/>
            <person name="Barbian K."/>
            <person name="Babar A."/>
            <person name="Rosenke K."/>
        </authorList>
    </citation>
    <scope>NUCLEOTIDE SEQUENCE</scope>
    <source>
        <strain evidence="7">86</strain>
    </source>
</reference>
<dbReference type="InterPro" id="IPR042217">
    <property type="entry name" value="T4SS_VirB10/TrbI"/>
</dbReference>
<dbReference type="GO" id="GO:0016020">
    <property type="term" value="C:membrane"/>
    <property type="evidence" value="ECO:0007669"/>
    <property type="project" value="UniProtKB-SubCell"/>
</dbReference>
<evidence type="ECO:0000256" key="5">
    <source>
        <dbReference type="ARBA" id="ARBA00023136"/>
    </source>
</evidence>
<accession>A0A212J0Y3</accession>
<gene>
    <name evidence="7" type="ORF">KL86DPRO_10474</name>
</gene>
<dbReference type="Pfam" id="PF03743">
    <property type="entry name" value="TrbI"/>
    <property type="match status" value="1"/>
</dbReference>
<evidence type="ECO:0000256" key="3">
    <source>
        <dbReference type="ARBA" id="ARBA00022692"/>
    </source>
</evidence>
<evidence type="ECO:0000256" key="1">
    <source>
        <dbReference type="ARBA" id="ARBA00004167"/>
    </source>
</evidence>
<evidence type="ECO:0000313" key="7">
    <source>
        <dbReference type="EMBL" id="SBV93099.1"/>
    </source>
</evidence>
<keyword evidence="3 6" id="KW-0812">Transmembrane</keyword>
<comment type="subcellular location">
    <subcellularLocation>
        <location evidence="1">Membrane</location>
        <topology evidence="1">Single-pass membrane protein</topology>
    </subcellularLocation>
</comment>
<evidence type="ECO:0000256" key="2">
    <source>
        <dbReference type="ARBA" id="ARBA00010265"/>
    </source>
</evidence>
<dbReference type="InterPro" id="IPR005498">
    <property type="entry name" value="T4SS_VirB10/TraB/TrbI"/>
</dbReference>
<name>A0A212J0Y3_9DELT</name>
<evidence type="ECO:0000256" key="6">
    <source>
        <dbReference type="SAM" id="Phobius"/>
    </source>
</evidence>
<feature type="transmembrane region" description="Helical" evidence="6">
    <location>
        <begin position="24"/>
        <end position="44"/>
    </location>
</feature>
<keyword evidence="4 6" id="KW-1133">Transmembrane helix</keyword>